<feature type="domain" description="Inosine/uridine-preferring nucleoside hydrolase" evidence="2">
    <location>
        <begin position="67"/>
        <end position="126"/>
    </location>
</feature>
<accession>A0A7R9HYU1</accession>
<proteinExistence type="inferred from homology"/>
<dbReference type="InterPro" id="IPR001910">
    <property type="entry name" value="Inosine/uridine_hydrolase_dom"/>
</dbReference>
<gene>
    <name evidence="3" type="ORF">TBIB3V08_LOCUS3069</name>
</gene>
<dbReference type="InterPro" id="IPR052775">
    <property type="entry name" value="IUN_hydrolase"/>
</dbReference>
<comment type="similarity">
    <text evidence="1">Belongs to the IUNH family.</text>
</comment>
<evidence type="ECO:0000256" key="1">
    <source>
        <dbReference type="ARBA" id="ARBA00009176"/>
    </source>
</evidence>
<dbReference type="SUPFAM" id="SSF53590">
    <property type="entry name" value="Nucleoside hydrolase"/>
    <property type="match status" value="1"/>
</dbReference>
<dbReference type="PANTHER" id="PTHR46190">
    <property type="entry name" value="SI:CH211-201H21.5-RELATED"/>
    <property type="match status" value="1"/>
</dbReference>
<evidence type="ECO:0000259" key="2">
    <source>
        <dbReference type="Pfam" id="PF01156"/>
    </source>
</evidence>
<evidence type="ECO:0000313" key="3">
    <source>
        <dbReference type="EMBL" id="CAD7440568.1"/>
    </source>
</evidence>
<reference evidence="3" key="1">
    <citation type="submission" date="2020-11" db="EMBL/GenBank/DDBJ databases">
        <authorList>
            <person name="Tran Van P."/>
        </authorList>
    </citation>
    <scope>NUCLEOTIDE SEQUENCE</scope>
</reference>
<dbReference type="GO" id="GO:0016799">
    <property type="term" value="F:hydrolase activity, hydrolyzing N-glycosyl compounds"/>
    <property type="evidence" value="ECO:0007669"/>
    <property type="project" value="InterPro"/>
</dbReference>
<dbReference type="Pfam" id="PF01156">
    <property type="entry name" value="IU_nuc_hydro"/>
    <property type="match status" value="1"/>
</dbReference>
<name>A0A7R9HYU1_9NEOP</name>
<sequence length="134" mass="14896">MRPFISCFYRAFYSRSSGKWCARSDGALGLQSAALWARKPEHFLRNCVSFYSQLFTMCTTRLSGPRLVIDTDVGTDDALALILCVAAERRGDAEILGVTCVHGNTDLPNVCVNTLKTLHTLRRLDVSITCYVLT</sequence>
<dbReference type="Gene3D" id="3.90.245.10">
    <property type="entry name" value="Ribonucleoside hydrolase-like"/>
    <property type="match status" value="1"/>
</dbReference>
<organism evidence="3">
    <name type="scientific">Timema bartmani</name>
    <dbReference type="NCBI Taxonomy" id="61472"/>
    <lineage>
        <taxon>Eukaryota</taxon>
        <taxon>Metazoa</taxon>
        <taxon>Ecdysozoa</taxon>
        <taxon>Arthropoda</taxon>
        <taxon>Hexapoda</taxon>
        <taxon>Insecta</taxon>
        <taxon>Pterygota</taxon>
        <taxon>Neoptera</taxon>
        <taxon>Polyneoptera</taxon>
        <taxon>Phasmatodea</taxon>
        <taxon>Timematodea</taxon>
        <taxon>Timematoidea</taxon>
        <taxon>Timematidae</taxon>
        <taxon>Timema</taxon>
    </lineage>
</organism>
<dbReference type="AlphaFoldDB" id="A0A7R9HYU1"/>
<dbReference type="PANTHER" id="PTHR46190:SF1">
    <property type="entry name" value="SI:CH211-201H21.5"/>
    <property type="match status" value="1"/>
</dbReference>
<dbReference type="EMBL" id="OD565018">
    <property type="protein sequence ID" value="CAD7440568.1"/>
    <property type="molecule type" value="Genomic_DNA"/>
</dbReference>
<dbReference type="InterPro" id="IPR036452">
    <property type="entry name" value="Ribo_hydro-like"/>
</dbReference>
<protein>
    <recommendedName>
        <fullName evidence="2">Inosine/uridine-preferring nucleoside hydrolase domain-containing protein</fullName>
    </recommendedName>
</protein>